<dbReference type="eggNOG" id="COG0681">
    <property type="taxonomic scope" value="Bacteria"/>
</dbReference>
<dbReference type="EMBL" id="AEUD01000005">
    <property type="protein sequence ID" value="EGD55652.1"/>
    <property type="molecule type" value="Genomic_DNA"/>
</dbReference>
<feature type="active site" evidence="7">
    <location>
        <position position="173"/>
    </location>
</feature>
<dbReference type="Pfam" id="PF10502">
    <property type="entry name" value="Peptidase_S26"/>
    <property type="match status" value="1"/>
</dbReference>
<dbReference type="PROSITE" id="PS00501">
    <property type="entry name" value="SPASE_I_1"/>
    <property type="match status" value="1"/>
</dbReference>
<comment type="subcellular location">
    <subcellularLocation>
        <location evidence="2">Cell membrane</location>
        <topology evidence="2">Single-pass type II membrane protein</topology>
    </subcellularLocation>
    <subcellularLocation>
        <location evidence="8">Membrane</location>
        <topology evidence="8">Single-pass type II membrane protein</topology>
    </subcellularLocation>
</comment>
<dbReference type="InterPro" id="IPR000223">
    <property type="entry name" value="Pept_S26A_signal_pept_1"/>
</dbReference>
<dbReference type="SUPFAM" id="SSF51306">
    <property type="entry name" value="LexA/Signal peptidase"/>
    <property type="match status" value="1"/>
</dbReference>
<dbReference type="InterPro" id="IPR019758">
    <property type="entry name" value="Pept_S26A_signal_pept_1_CS"/>
</dbReference>
<evidence type="ECO:0000256" key="8">
    <source>
        <dbReference type="RuleBase" id="RU362042"/>
    </source>
</evidence>
<evidence type="ECO:0000256" key="5">
    <source>
        <dbReference type="ARBA" id="ARBA00022670"/>
    </source>
</evidence>
<keyword evidence="8" id="KW-0812">Transmembrane</keyword>
<evidence type="ECO:0000256" key="1">
    <source>
        <dbReference type="ARBA" id="ARBA00000677"/>
    </source>
</evidence>
<dbReference type="PRINTS" id="PR00727">
    <property type="entry name" value="LEADERPTASE"/>
</dbReference>
<feature type="transmembrane region" description="Helical" evidence="8">
    <location>
        <begin position="66"/>
        <end position="85"/>
    </location>
</feature>
<dbReference type="PROSITE" id="PS00761">
    <property type="entry name" value="SPASE_I_3"/>
    <property type="match status" value="1"/>
</dbReference>
<keyword evidence="8" id="KW-1133">Transmembrane helix</keyword>
<dbReference type="OrthoDB" id="9815782at2"/>
<feature type="region of interest" description="Disordered" evidence="9">
    <location>
        <begin position="18"/>
        <end position="53"/>
    </location>
</feature>
<dbReference type="GO" id="GO:0005886">
    <property type="term" value="C:plasma membrane"/>
    <property type="evidence" value="ECO:0007669"/>
    <property type="project" value="UniProtKB-SubCell"/>
</dbReference>
<protein>
    <recommendedName>
        <fullName evidence="4 8">Signal peptidase I</fullName>
        <ecNumber evidence="4 8">3.4.21.89</ecNumber>
    </recommendedName>
</protein>
<comment type="catalytic activity">
    <reaction evidence="1 8">
        <text>Cleavage of hydrophobic, N-terminal signal or leader sequences from secreted and periplasmic proteins.</text>
        <dbReference type="EC" id="3.4.21.89"/>
    </reaction>
</comment>
<comment type="similarity">
    <text evidence="3 8">Belongs to the peptidase S26 family.</text>
</comment>
<evidence type="ECO:0000256" key="2">
    <source>
        <dbReference type="ARBA" id="ARBA00004401"/>
    </source>
</evidence>
<evidence type="ECO:0000256" key="7">
    <source>
        <dbReference type="PIRSR" id="PIRSR600223-1"/>
    </source>
</evidence>
<dbReference type="EC" id="3.4.21.89" evidence="4 8"/>
<sequence length="295" mass="32323">MNRAVTCGADIATLFYVDDNSRGDDPSQANEESGSGEDAQSDPGFTFQEDASDDEEKGKSRWLRELLIIVAIVLVLMFVFTQFFFRQYVVPSESMEPTLHGCYGCTNDHIVVDKMVYRFSDPEPGDVVVFKAPTSSWDGGWSSPRSSNPVMHKVQDVLAWFALAPPDENNLVKRVIATGGQTVQCREADGKGVTVDGKALNEPYIDKQLQAQTYQQSGGVLGQGSCYGEDFGPIKVPEGNLWVMGDNRSNSADSRAHIDDEYQGTVPVSDVRGKVRFIIYPFSRIGGVGSVNPQS</sequence>
<evidence type="ECO:0000313" key="11">
    <source>
        <dbReference type="EMBL" id="EGD55652.1"/>
    </source>
</evidence>
<evidence type="ECO:0000259" key="10">
    <source>
        <dbReference type="Pfam" id="PF10502"/>
    </source>
</evidence>
<dbReference type="GO" id="GO:0009003">
    <property type="term" value="F:signal peptidase activity"/>
    <property type="evidence" value="ECO:0007669"/>
    <property type="project" value="UniProtKB-EC"/>
</dbReference>
<dbReference type="PANTHER" id="PTHR43390">
    <property type="entry name" value="SIGNAL PEPTIDASE I"/>
    <property type="match status" value="1"/>
</dbReference>
<evidence type="ECO:0000256" key="6">
    <source>
        <dbReference type="ARBA" id="ARBA00022801"/>
    </source>
</evidence>
<dbReference type="NCBIfam" id="TIGR02227">
    <property type="entry name" value="sigpep_I_bact"/>
    <property type="match status" value="1"/>
</dbReference>
<evidence type="ECO:0000256" key="9">
    <source>
        <dbReference type="SAM" id="MobiDB-lite"/>
    </source>
</evidence>
<evidence type="ECO:0000256" key="3">
    <source>
        <dbReference type="ARBA" id="ARBA00009370"/>
    </source>
</evidence>
<dbReference type="AlphaFoldDB" id="F1YI98"/>
<organism evidence="11 12">
    <name type="scientific">Gordonia neofelifaecis NRRL B-59395</name>
    <dbReference type="NCBI Taxonomy" id="644548"/>
    <lineage>
        <taxon>Bacteria</taxon>
        <taxon>Bacillati</taxon>
        <taxon>Actinomycetota</taxon>
        <taxon>Actinomycetes</taxon>
        <taxon>Mycobacteriales</taxon>
        <taxon>Gordoniaceae</taxon>
        <taxon>Gordonia</taxon>
    </lineage>
</organism>
<dbReference type="InterPro" id="IPR019533">
    <property type="entry name" value="Peptidase_S26"/>
</dbReference>
<dbReference type="GO" id="GO:0004252">
    <property type="term" value="F:serine-type endopeptidase activity"/>
    <property type="evidence" value="ECO:0007669"/>
    <property type="project" value="InterPro"/>
</dbReference>
<proteinExistence type="inferred from homology"/>
<gene>
    <name evidence="11" type="ORF">SCNU_08063</name>
</gene>
<keyword evidence="8" id="KW-0472">Membrane</keyword>
<dbReference type="Proteomes" id="UP000035065">
    <property type="component" value="Unassembled WGS sequence"/>
</dbReference>
<dbReference type="InterPro" id="IPR019756">
    <property type="entry name" value="Pept_S26A_signal_pept_1_Ser-AS"/>
</dbReference>
<name>F1YI98_9ACTN</name>
<reference evidence="11 12" key="1">
    <citation type="journal article" date="2011" name="J. Bacteriol.">
        <title>Draft Genome Sequence of Gordonia neofelifaecis NRRL B-59395, a Cholesterol-Degrading Actinomycete.</title>
        <authorList>
            <person name="Ge F."/>
            <person name="Li W."/>
            <person name="Chen G."/>
            <person name="Liu Y."/>
            <person name="Zhang G."/>
            <person name="Yong B."/>
            <person name="Wang Q."/>
            <person name="Wang N."/>
            <person name="Huang Z."/>
            <person name="Li W."/>
            <person name="Wang J."/>
            <person name="Wu C."/>
            <person name="Xie Q."/>
            <person name="Liu G."/>
        </authorList>
    </citation>
    <scope>NUCLEOTIDE SEQUENCE [LARGE SCALE GENOMIC DNA]</scope>
    <source>
        <strain evidence="11 12">NRRL B-59395</strain>
    </source>
</reference>
<dbReference type="GO" id="GO:0006465">
    <property type="term" value="P:signal peptide processing"/>
    <property type="evidence" value="ECO:0007669"/>
    <property type="project" value="InterPro"/>
</dbReference>
<accession>F1YI98</accession>
<keyword evidence="6 8" id="KW-0378">Hydrolase</keyword>
<feature type="domain" description="Peptidase S26" evidence="10">
    <location>
        <begin position="64"/>
        <end position="280"/>
    </location>
</feature>
<dbReference type="Gene3D" id="2.10.109.10">
    <property type="entry name" value="Umud Fragment, subunit A"/>
    <property type="match status" value="1"/>
</dbReference>
<dbReference type="CDD" id="cd06530">
    <property type="entry name" value="S26_SPase_I"/>
    <property type="match status" value="1"/>
</dbReference>
<evidence type="ECO:0000313" key="12">
    <source>
        <dbReference type="Proteomes" id="UP000035065"/>
    </source>
</evidence>
<keyword evidence="12" id="KW-1185">Reference proteome</keyword>
<dbReference type="STRING" id="644548.SCNU_08063"/>
<comment type="caution">
    <text evidence="11">The sequence shown here is derived from an EMBL/GenBank/DDBJ whole genome shotgun (WGS) entry which is preliminary data.</text>
</comment>
<keyword evidence="5 8" id="KW-0645">Protease</keyword>
<feature type="active site" evidence="7">
    <location>
        <position position="94"/>
    </location>
</feature>
<dbReference type="PANTHER" id="PTHR43390:SF1">
    <property type="entry name" value="CHLOROPLAST PROCESSING PEPTIDASE"/>
    <property type="match status" value="1"/>
</dbReference>
<evidence type="ECO:0000256" key="4">
    <source>
        <dbReference type="ARBA" id="ARBA00013208"/>
    </source>
</evidence>
<dbReference type="InterPro" id="IPR036286">
    <property type="entry name" value="LexA/Signal_pep-like_sf"/>
</dbReference>